<evidence type="ECO:0000259" key="4">
    <source>
        <dbReference type="PROSITE" id="PS51118"/>
    </source>
</evidence>
<keyword evidence="3" id="KW-0804">Transcription</keyword>
<dbReference type="PANTHER" id="PTHR33204">
    <property type="entry name" value="TRANSCRIPTIONAL REGULATOR, MARR FAMILY"/>
    <property type="match status" value="1"/>
</dbReference>
<gene>
    <name evidence="5" type="ORF">SAMN05660742_12634</name>
</gene>
<dbReference type="InterPro" id="IPR036390">
    <property type="entry name" value="WH_DNA-bd_sf"/>
</dbReference>
<dbReference type="EMBL" id="FNZK01000026">
    <property type="protein sequence ID" value="SEJ93783.1"/>
    <property type="molecule type" value="Genomic_DNA"/>
</dbReference>
<dbReference type="Pfam" id="PF01638">
    <property type="entry name" value="HxlR"/>
    <property type="match status" value="1"/>
</dbReference>
<reference evidence="5 6" key="1">
    <citation type="submission" date="2016-10" db="EMBL/GenBank/DDBJ databases">
        <authorList>
            <person name="de Groot N.N."/>
        </authorList>
    </citation>
    <scope>NUCLEOTIDE SEQUENCE [LARGE SCALE GENOMIC DNA]</scope>
    <source>
        <strain evidence="5 6">DSM 2179</strain>
    </source>
</reference>
<dbReference type="GO" id="GO:0003677">
    <property type="term" value="F:DNA binding"/>
    <property type="evidence" value="ECO:0007669"/>
    <property type="project" value="UniProtKB-KW"/>
</dbReference>
<name>A0A1H7CVR1_9FIRM</name>
<dbReference type="AlphaFoldDB" id="A0A1H7CVR1"/>
<dbReference type="Gene3D" id="1.10.10.10">
    <property type="entry name" value="Winged helix-like DNA-binding domain superfamily/Winged helix DNA-binding domain"/>
    <property type="match status" value="1"/>
</dbReference>
<sequence>MSIPCPGKPVRGSKSGIPIMALFDFLGRNWAMGIIWNLQKGPTTFRELQERCESISPSILNSRIKELRAADIIERTLDGYQLTIRGKELMELLRPFGEWSRIWSKEVFNFSKTQEKK</sequence>
<keyword evidence="2" id="KW-0238">DNA-binding</keyword>
<dbReference type="PANTHER" id="PTHR33204:SF37">
    <property type="entry name" value="HTH-TYPE TRANSCRIPTIONAL REGULATOR YODB"/>
    <property type="match status" value="1"/>
</dbReference>
<organism evidence="5 6">
    <name type="scientific">Propionispira arboris</name>
    <dbReference type="NCBI Taxonomy" id="84035"/>
    <lineage>
        <taxon>Bacteria</taxon>
        <taxon>Bacillati</taxon>
        <taxon>Bacillota</taxon>
        <taxon>Negativicutes</taxon>
        <taxon>Selenomonadales</taxon>
        <taxon>Selenomonadaceae</taxon>
        <taxon>Propionispira</taxon>
    </lineage>
</organism>
<evidence type="ECO:0000313" key="6">
    <source>
        <dbReference type="Proteomes" id="UP000199662"/>
    </source>
</evidence>
<accession>A0A1H7CVR1</accession>
<dbReference type="Proteomes" id="UP000199662">
    <property type="component" value="Unassembled WGS sequence"/>
</dbReference>
<dbReference type="InterPro" id="IPR011991">
    <property type="entry name" value="ArsR-like_HTH"/>
</dbReference>
<feature type="domain" description="HTH hxlR-type" evidence="4">
    <location>
        <begin position="5"/>
        <end position="108"/>
    </location>
</feature>
<dbReference type="SUPFAM" id="SSF46785">
    <property type="entry name" value="Winged helix' DNA-binding domain"/>
    <property type="match status" value="1"/>
</dbReference>
<keyword evidence="1" id="KW-0805">Transcription regulation</keyword>
<evidence type="ECO:0000256" key="3">
    <source>
        <dbReference type="ARBA" id="ARBA00023163"/>
    </source>
</evidence>
<proteinExistence type="predicted"/>
<dbReference type="InterPro" id="IPR036388">
    <property type="entry name" value="WH-like_DNA-bd_sf"/>
</dbReference>
<keyword evidence="6" id="KW-1185">Reference proteome</keyword>
<dbReference type="InterPro" id="IPR002577">
    <property type="entry name" value="HTH_HxlR"/>
</dbReference>
<dbReference type="PROSITE" id="PS51118">
    <property type="entry name" value="HTH_HXLR"/>
    <property type="match status" value="1"/>
</dbReference>
<dbReference type="CDD" id="cd00090">
    <property type="entry name" value="HTH_ARSR"/>
    <property type="match status" value="1"/>
</dbReference>
<evidence type="ECO:0000313" key="5">
    <source>
        <dbReference type="EMBL" id="SEJ93783.1"/>
    </source>
</evidence>
<evidence type="ECO:0000256" key="2">
    <source>
        <dbReference type="ARBA" id="ARBA00023125"/>
    </source>
</evidence>
<dbReference type="STRING" id="84035.SAMN05660742_12634"/>
<evidence type="ECO:0000256" key="1">
    <source>
        <dbReference type="ARBA" id="ARBA00023015"/>
    </source>
</evidence>
<protein>
    <submittedName>
        <fullName evidence="5">Transcriptional regulator, HxlR family</fullName>
    </submittedName>
</protein>
<dbReference type="RefSeq" id="WP_091835430.1">
    <property type="nucleotide sequence ID" value="NZ_FNZK01000026.1"/>
</dbReference>